<keyword evidence="1" id="KW-0472">Membrane</keyword>
<proteinExistence type="predicted"/>
<dbReference type="OrthoDB" id="1809073at2"/>
<sequence>MARSFWNGLVAGSVLGAIIGLVAGPQLKPTPKRTLLGKTRRVTARAAKMVNDVRDGVRDIKNMLD</sequence>
<keyword evidence="1" id="KW-1133">Transmembrane helix</keyword>
<reference evidence="3" key="1">
    <citation type="submission" date="2017-02" db="EMBL/GenBank/DDBJ databases">
        <authorList>
            <person name="Varghese N."/>
            <person name="Submissions S."/>
        </authorList>
    </citation>
    <scope>NUCLEOTIDE SEQUENCE [LARGE SCALE GENOMIC DNA]</scope>
    <source>
        <strain evidence="3">DSM 16521</strain>
    </source>
</reference>
<evidence type="ECO:0000313" key="3">
    <source>
        <dbReference type="Proteomes" id="UP000189933"/>
    </source>
</evidence>
<evidence type="ECO:0000313" key="2">
    <source>
        <dbReference type="EMBL" id="SJZ93824.1"/>
    </source>
</evidence>
<evidence type="ECO:0000256" key="1">
    <source>
        <dbReference type="SAM" id="Phobius"/>
    </source>
</evidence>
<evidence type="ECO:0008006" key="4">
    <source>
        <dbReference type="Google" id="ProtNLM"/>
    </source>
</evidence>
<keyword evidence="3" id="KW-1185">Reference proteome</keyword>
<dbReference type="Proteomes" id="UP000189933">
    <property type="component" value="Unassembled WGS sequence"/>
</dbReference>
<protein>
    <recommendedName>
        <fullName evidence="4">YtxH-like protein</fullName>
    </recommendedName>
</protein>
<keyword evidence="1" id="KW-0812">Transmembrane</keyword>
<feature type="transmembrane region" description="Helical" evidence="1">
    <location>
        <begin position="6"/>
        <end position="24"/>
    </location>
</feature>
<dbReference type="AlphaFoldDB" id="A0A1T4PQC2"/>
<name>A0A1T4PQC2_9FIRM</name>
<gene>
    <name evidence="2" type="ORF">SAMN02745885_01367</name>
</gene>
<accession>A0A1T4PQC2</accession>
<organism evidence="2 3">
    <name type="scientific">Carboxydocella sporoproducens DSM 16521</name>
    <dbReference type="NCBI Taxonomy" id="1121270"/>
    <lineage>
        <taxon>Bacteria</taxon>
        <taxon>Bacillati</taxon>
        <taxon>Bacillota</taxon>
        <taxon>Clostridia</taxon>
        <taxon>Eubacteriales</taxon>
        <taxon>Clostridiales Family XVI. Incertae Sedis</taxon>
        <taxon>Carboxydocella</taxon>
    </lineage>
</organism>
<dbReference type="RefSeq" id="WP_078665442.1">
    <property type="nucleotide sequence ID" value="NZ_FUXM01000013.1"/>
</dbReference>
<dbReference type="EMBL" id="FUXM01000013">
    <property type="protein sequence ID" value="SJZ93824.1"/>
    <property type="molecule type" value="Genomic_DNA"/>
</dbReference>